<dbReference type="AlphaFoldDB" id="A0A8C9Q8G9"/>
<feature type="domain" description="Zinc finger FYVE" evidence="1">
    <location>
        <begin position="100"/>
        <end position="165"/>
    </location>
</feature>
<evidence type="ECO:0000313" key="2">
    <source>
        <dbReference type="Ensembl" id="ENSSDAP00000021963.1"/>
    </source>
</evidence>
<evidence type="ECO:0000259" key="1">
    <source>
        <dbReference type="Pfam" id="PF16696"/>
    </source>
</evidence>
<dbReference type="Gene3D" id="2.30.29.160">
    <property type="entry name" value="Zinc finger FYVE domain-containing protein 21, C-terminal"/>
    <property type="match status" value="1"/>
</dbReference>
<keyword evidence="3" id="KW-1185">Reference proteome</keyword>
<name>A0A8C9Q8G9_SPEDA</name>
<organism evidence="2 3">
    <name type="scientific">Spermophilus dauricus</name>
    <name type="common">Daurian ground squirrel</name>
    <dbReference type="NCBI Taxonomy" id="99837"/>
    <lineage>
        <taxon>Eukaryota</taxon>
        <taxon>Metazoa</taxon>
        <taxon>Chordata</taxon>
        <taxon>Craniata</taxon>
        <taxon>Vertebrata</taxon>
        <taxon>Euteleostomi</taxon>
        <taxon>Mammalia</taxon>
        <taxon>Eutheria</taxon>
        <taxon>Euarchontoglires</taxon>
        <taxon>Glires</taxon>
        <taxon>Rodentia</taxon>
        <taxon>Sciuromorpha</taxon>
        <taxon>Sciuridae</taxon>
        <taxon>Xerinae</taxon>
        <taxon>Marmotini</taxon>
        <taxon>Spermophilus</taxon>
    </lineage>
</organism>
<dbReference type="InterPro" id="IPR038632">
    <property type="entry name" value="ZFYVE21_C_sf"/>
</dbReference>
<dbReference type="Proteomes" id="UP000694422">
    <property type="component" value="Unplaced"/>
</dbReference>
<feature type="domain" description="Zinc finger FYVE" evidence="1">
    <location>
        <begin position="173"/>
        <end position="227"/>
    </location>
</feature>
<evidence type="ECO:0000313" key="3">
    <source>
        <dbReference type="Proteomes" id="UP000694422"/>
    </source>
</evidence>
<sequence length="293" mass="32031">GMLVVSVIDRQLGLRRKPRGLCPAHRAFWNLQAFEGEGSPRQSCSKTDSLFDFLASTRPPFTAAFCSMGLTLPPLVSVGGEGEHAQPGEGKWKQHMEFAHLVFVSQGATFTVTFGNSEKSETMVCRLSNNQRCLILDGDSHCEIEVAHISTVQVLTEGFAPGEKDTHTYSVLESQPASKGGNARATGMFLQYTVPGTEGEAQLKLTAGEDANTSRRQATAWLVAMHKVPWVWADSLWAQGRARFSQRRTCQSSAFGRHRAWLGAAGYGAGCASWCLFLVTLQAAKLLYESRDQ</sequence>
<dbReference type="Pfam" id="PF16696">
    <property type="entry name" value="ZFYVE21_C"/>
    <property type="match status" value="2"/>
</dbReference>
<proteinExistence type="predicted"/>
<dbReference type="Ensembl" id="ENSSDAT00000025098.1">
    <property type="protein sequence ID" value="ENSSDAP00000021963.1"/>
    <property type="gene ID" value="ENSSDAG00000019968.1"/>
</dbReference>
<reference evidence="2" key="2">
    <citation type="submission" date="2025-09" db="UniProtKB">
        <authorList>
            <consortium name="Ensembl"/>
        </authorList>
    </citation>
    <scope>IDENTIFICATION</scope>
</reference>
<accession>A0A8C9Q8G9</accession>
<protein>
    <recommendedName>
        <fullName evidence="1">Zinc finger FYVE domain-containing protein</fullName>
    </recommendedName>
</protein>
<dbReference type="InterPro" id="IPR032031">
    <property type="entry name" value="ZFYVE21_C"/>
</dbReference>
<reference evidence="2" key="1">
    <citation type="submission" date="2025-08" db="UniProtKB">
        <authorList>
            <consortium name="Ensembl"/>
        </authorList>
    </citation>
    <scope>IDENTIFICATION</scope>
</reference>